<feature type="transmembrane region" description="Helical" evidence="1">
    <location>
        <begin position="45"/>
        <end position="65"/>
    </location>
</feature>
<keyword evidence="1" id="KW-0812">Transmembrane</keyword>
<dbReference type="Proteomes" id="UP000186015">
    <property type="component" value="Unassembled WGS sequence"/>
</dbReference>
<dbReference type="InterPro" id="IPR052710">
    <property type="entry name" value="CAAX_protease"/>
</dbReference>
<feature type="transmembrane region" description="Helical" evidence="1">
    <location>
        <begin position="86"/>
        <end position="107"/>
    </location>
</feature>
<evidence type="ECO:0000259" key="2">
    <source>
        <dbReference type="Pfam" id="PF02517"/>
    </source>
</evidence>
<proteinExistence type="predicted"/>
<dbReference type="InterPro" id="IPR003675">
    <property type="entry name" value="Rce1/LyrA-like_dom"/>
</dbReference>
<evidence type="ECO:0000256" key="1">
    <source>
        <dbReference type="SAM" id="Phobius"/>
    </source>
</evidence>
<gene>
    <name evidence="3" type="ORF">SAMN05216469_106137</name>
</gene>
<protein>
    <recommendedName>
        <fullName evidence="2">CAAX prenyl protease 2/Lysostaphin resistance protein A-like domain-containing protein</fullName>
    </recommendedName>
</protein>
<dbReference type="AlphaFoldDB" id="A0A1H7KA80"/>
<dbReference type="OrthoDB" id="9782250at2"/>
<feature type="transmembrane region" description="Helical" evidence="1">
    <location>
        <begin position="12"/>
        <end position="33"/>
    </location>
</feature>
<dbReference type="EMBL" id="FOAT01000006">
    <property type="protein sequence ID" value="SEK83773.1"/>
    <property type="molecule type" value="Genomic_DNA"/>
</dbReference>
<sequence length="222" mass="25624">MKENKKMRITALIFYLVLYALWAVFELVIVPKLQAHTLPVSIKVIKEMCCKTVFWTLPAIILILRNSDSMYIKKSEILGDAKKADTYLTLLGFMLLFSVWMFLPTFIQNKTIAINPSFNAEAAIEVIFVGISEELVFRGTLLNTALKDREPWLVFSGNAVMFLMIHFPVWCRQNLFVTYMSSFAFVQLIILSLIFSWSFVKTRSIIVPIILHAYWDLLCSMT</sequence>
<dbReference type="RefSeq" id="WP_074832710.1">
    <property type="nucleotide sequence ID" value="NZ_FOAT01000006.1"/>
</dbReference>
<accession>A0A1H7KA80</accession>
<organism evidence="3 4">
    <name type="scientific">Ruminococcus albus</name>
    <dbReference type="NCBI Taxonomy" id="1264"/>
    <lineage>
        <taxon>Bacteria</taxon>
        <taxon>Bacillati</taxon>
        <taxon>Bacillota</taxon>
        <taxon>Clostridia</taxon>
        <taxon>Eubacteriales</taxon>
        <taxon>Oscillospiraceae</taxon>
        <taxon>Ruminococcus</taxon>
    </lineage>
</organism>
<keyword evidence="1" id="KW-0472">Membrane</keyword>
<reference evidence="3 4" key="1">
    <citation type="submission" date="2016-10" db="EMBL/GenBank/DDBJ databases">
        <authorList>
            <person name="de Groot N.N."/>
        </authorList>
    </citation>
    <scope>NUCLEOTIDE SEQUENCE [LARGE SCALE GENOMIC DNA]</scope>
    <source>
        <strain evidence="3 4">KH2T6</strain>
    </source>
</reference>
<feature type="domain" description="CAAX prenyl protease 2/Lysostaphin resistance protein A-like" evidence="2">
    <location>
        <begin position="122"/>
        <end position="218"/>
    </location>
</feature>
<evidence type="ECO:0000313" key="3">
    <source>
        <dbReference type="EMBL" id="SEK83773.1"/>
    </source>
</evidence>
<dbReference type="PANTHER" id="PTHR36435:SF1">
    <property type="entry name" value="CAAX AMINO TERMINAL PROTEASE FAMILY PROTEIN"/>
    <property type="match status" value="1"/>
</dbReference>
<name>A0A1H7KA80_RUMAL</name>
<evidence type="ECO:0000313" key="4">
    <source>
        <dbReference type="Proteomes" id="UP000186015"/>
    </source>
</evidence>
<keyword evidence="1" id="KW-1133">Transmembrane helix</keyword>
<dbReference type="Pfam" id="PF02517">
    <property type="entry name" value="Rce1-like"/>
    <property type="match status" value="1"/>
</dbReference>
<dbReference type="PANTHER" id="PTHR36435">
    <property type="entry name" value="SLR1288 PROTEIN"/>
    <property type="match status" value="1"/>
</dbReference>
<feature type="transmembrane region" description="Helical" evidence="1">
    <location>
        <begin position="176"/>
        <end position="200"/>
    </location>
</feature>
<dbReference type="GO" id="GO:0004175">
    <property type="term" value="F:endopeptidase activity"/>
    <property type="evidence" value="ECO:0007669"/>
    <property type="project" value="UniProtKB-ARBA"/>
</dbReference>
<feature type="transmembrane region" description="Helical" evidence="1">
    <location>
        <begin position="152"/>
        <end position="170"/>
    </location>
</feature>
<dbReference type="GO" id="GO:0080120">
    <property type="term" value="P:CAAX-box protein maturation"/>
    <property type="evidence" value="ECO:0007669"/>
    <property type="project" value="UniProtKB-ARBA"/>
</dbReference>